<dbReference type="RefSeq" id="WP_115592340.1">
    <property type="nucleotide sequence ID" value="NZ_QRHA01000003.1"/>
</dbReference>
<dbReference type="SUPFAM" id="SSF56112">
    <property type="entry name" value="Protein kinase-like (PK-like)"/>
    <property type="match status" value="1"/>
</dbReference>
<dbReference type="Proteomes" id="UP000256561">
    <property type="component" value="Unassembled WGS sequence"/>
</dbReference>
<dbReference type="OrthoDB" id="9769860at2"/>
<dbReference type="SMART" id="SM00587">
    <property type="entry name" value="CHK"/>
    <property type="match status" value="1"/>
</dbReference>
<dbReference type="Gene3D" id="3.90.1200.10">
    <property type="match status" value="1"/>
</dbReference>
<gene>
    <name evidence="2" type="ORF">DXV75_05245</name>
</gene>
<comment type="caution">
    <text evidence="2">The sequence shown here is derived from an EMBL/GenBank/DDBJ whole genome shotgun (WGS) entry which is preliminary data.</text>
</comment>
<evidence type="ECO:0000313" key="3">
    <source>
        <dbReference type="Proteomes" id="UP000256561"/>
    </source>
</evidence>
<sequence length="329" mass="37142">MVAELPNPALILLLKSATQDPDICRVSVLQTLWSGYGQCLRYYSLQNQEYRVAKIISPPQAAEHPKGWASETAHNRKLESYRVETAFYTRIQSQLNAPAFSAKLLFQYQSRDTSLLVLEDLKYSGFSVTPTTLSAQQCQPVLQWLAQFHGQFIGIDTPGTWSRGTYWHLGTRQKEFEAMPGGPLKSSASKLEKALFCSPYQTLLHGDAKVANFCFTPDFSQAAAVDFQYTGKGIGVQDLVYFLGSALEESEQKVHFDELVDNYFEYLWRVIANKSGHQKANEVTADWRVRTDIACADFHRFLAGWSPGHWKINALLKSQTQRALKILAD</sequence>
<dbReference type="InterPro" id="IPR011009">
    <property type="entry name" value="Kinase-like_dom_sf"/>
</dbReference>
<feature type="domain" description="CHK kinase-like" evidence="1">
    <location>
        <begin position="116"/>
        <end position="273"/>
    </location>
</feature>
<dbReference type="InterPro" id="IPR004119">
    <property type="entry name" value="EcKL"/>
</dbReference>
<evidence type="ECO:0000313" key="2">
    <source>
        <dbReference type="EMBL" id="RDV27438.1"/>
    </source>
</evidence>
<dbReference type="InterPro" id="IPR015897">
    <property type="entry name" value="CHK_kinase-like"/>
</dbReference>
<name>A0A3D8MB12_9ALTE</name>
<dbReference type="PANTHER" id="PTHR11012:SF30">
    <property type="entry name" value="PROTEIN KINASE-LIKE DOMAIN-CONTAINING"/>
    <property type="match status" value="1"/>
</dbReference>
<reference evidence="3" key="1">
    <citation type="submission" date="2018-08" db="EMBL/GenBank/DDBJ databases">
        <authorList>
            <person name="Zhang J."/>
            <person name="Du Z.-J."/>
        </authorList>
    </citation>
    <scope>NUCLEOTIDE SEQUENCE [LARGE SCALE GENOMIC DNA]</scope>
    <source>
        <strain evidence="3">KCTC 52655</strain>
    </source>
</reference>
<proteinExistence type="predicted"/>
<organism evidence="2 3">
    <name type="scientific">Alteromonas aestuariivivens</name>
    <dbReference type="NCBI Taxonomy" id="1938339"/>
    <lineage>
        <taxon>Bacteria</taxon>
        <taxon>Pseudomonadati</taxon>
        <taxon>Pseudomonadota</taxon>
        <taxon>Gammaproteobacteria</taxon>
        <taxon>Alteromonadales</taxon>
        <taxon>Alteromonadaceae</taxon>
        <taxon>Alteromonas/Salinimonas group</taxon>
        <taxon>Alteromonas</taxon>
    </lineage>
</organism>
<protein>
    <submittedName>
        <fullName evidence="2">DUF1679 domain-containing protein</fullName>
    </submittedName>
</protein>
<accession>A0A3D8MB12</accession>
<dbReference type="PANTHER" id="PTHR11012">
    <property type="entry name" value="PROTEIN KINASE-LIKE DOMAIN-CONTAINING"/>
    <property type="match status" value="1"/>
</dbReference>
<keyword evidence="3" id="KW-1185">Reference proteome</keyword>
<dbReference type="Pfam" id="PF02958">
    <property type="entry name" value="EcKL"/>
    <property type="match status" value="2"/>
</dbReference>
<dbReference type="AlphaFoldDB" id="A0A3D8MB12"/>
<evidence type="ECO:0000259" key="1">
    <source>
        <dbReference type="SMART" id="SM00587"/>
    </source>
</evidence>
<dbReference type="EMBL" id="QRHA01000003">
    <property type="protein sequence ID" value="RDV27438.1"/>
    <property type="molecule type" value="Genomic_DNA"/>
</dbReference>